<protein>
    <submittedName>
        <fullName evidence="1">Uncharacterized protein</fullName>
    </submittedName>
</protein>
<proteinExistence type="predicted"/>
<evidence type="ECO:0000313" key="1">
    <source>
        <dbReference type="EMBL" id="JAD68472.1"/>
    </source>
</evidence>
<reference evidence="1" key="1">
    <citation type="submission" date="2014-09" db="EMBL/GenBank/DDBJ databases">
        <authorList>
            <person name="Magalhaes I.L.F."/>
            <person name="Oliveira U."/>
            <person name="Santos F.R."/>
            <person name="Vidigal T.H.D.A."/>
            <person name="Brescovit A.D."/>
            <person name="Santos A.J."/>
        </authorList>
    </citation>
    <scope>NUCLEOTIDE SEQUENCE</scope>
    <source>
        <tissue evidence="1">Shoot tissue taken approximately 20 cm above the soil surface</tissue>
    </source>
</reference>
<dbReference type="EMBL" id="GBRH01229423">
    <property type="protein sequence ID" value="JAD68472.1"/>
    <property type="molecule type" value="Transcribed_RNA"/>
</dbReference>
<reference evidence="1" key="2">
    <citation type="journal article" date="2015" name="Data Brief">
        <title>Shoot transcriptome of the giant reed, Arundo donax.</title>
        <authorList>
            <person name="Barrero R.A."/>
            <person name="Guerrero F.D."/>
            <person name="Moolhuijzen P."/>
            <person name="Goolsby J.A."/>
            <person name="Tidwell J."/>
            <person name="Bellgard S.E."/>
            <person name="Bellgard M.I."/>
        </authorList>
    </citation>
    <scope>NUCLEOTIDE SEQUENCE</scope>
    <source>
        <tissue evidence="1">Shoot tissue taken approximately 20 cm above the soil surface</tissue>
    </source>
</reference>
<organism evidence="1">
    <name type="scientific">Arundo donax</name>
    <name type="common">Giant reed</name>
    <name type="synonym">Donax arundinaceus</name>
    <dbReference type="NCBI Taxonomy" id="35708"/>
    <lineage>
        <taxon>Eukaryota</taxon>
        <taxon>Viridiplantae</taxon>
        <taxon>Streptophyta</taxon>
        <taxon>Embryophyta</taxon>
        <taxon>Tracheophyta</taxon>
        <taxon>Spermatophyta</taxon>
        <taxon>Magnoliopsida</taxon>
        <taxon>Liliopsida</taxon>
        <taxon>Poales</taxon>
        <taxon>Poaceae</taxon>
        <taxon>PACMAD clade</taxon>
        <taxon>Arundinoideae</taxon>
        <taxon>Arundineae</taxon>
        <taxon>Arundo</taxon>
    </lineage>
</organism>
<sequence length="13" mass="1526">MVMGYSVGIHLRY</sequence>
<accession>A0A0A9CAE1</accession>
<name>A0A0A9CAE1_ARUDO</name>